<evidence type="ECO:0000256" key="10">
    <source>
        <dbReference type="SAM" id="MobiDB-lite"/>
    </source>
</evidence>
<dbReference type="Pfam" id="PF09753">
    <property type="entry name" value="Use1"/>
    <property type="match status" value="1"/>
</dbReference>
<accession>X6NW56</accession>
<feature type="compositionally biased region" description="Basic and acidic residues" evidence="10">
    <location>
        <begin position="63"/>
        <end position="72"/>
    </location>
</feature>
<keyword evidence="8 11" id="KW-1133">Transmembrane helix</keyword>
<keyword evidence="6" id="KW-0931">ER-Golgi transport</keyword>
<reference evidence="12 13" key="1">
    <citation type="journal article" date="2013" name="Curr. Biol.">
        <title>The Genome of the Foraminiferan Reticulomyxa filosa.</title>
        <authorList>
            <person name="Glockner G."/>
            <person name="Hulsmann N."/>
            <person name="Schleicher M."/>
            <person name="Noegel A.A."/>
            <person name="Eichinger L."/>
            <person name="Gallinger C."/>
            <person name="Pawlowski J."/>
            <person name="Sierra R."/>
            <person name="Euteneuer U."/>
            <person name="Pillet L."/>
            <person name="Moustafa A."/>
            <person name="Platzer M."/>
            <person name="Groth M."/>
            <person name="Szafranski K."/>
            <person name="Schliwa M."/>
        </authorList>
    </citation>
    <scope>NUCLEOTIDE SEQUENCE [LARGE SCALE GENOMIC DNA]</scope>
</reference>
<feature type="region of interest" description="Disordered" evidence="10">
    <location>
        <begin position="63"/>
        <end position="130"/>
    </location>
</feature>
<dbReference type="EMBL" id="ASPP01005435">
    <property type="protein sequence ID" value="ETO30535.1"/>
    <property type="molecule type" value="Genomic_DNA"/>
</dbReference>
<keyword evidence="13" id="KW-1185">Reference proteome</keyword>
<feature type="region of interest" description="Disordered" evidence="10">
    <location>
        <begin position="206"/>
        <end position="249"/>
    </location>
</feature>
<organism evidence="12 13">
    <name type="scientific">Reticulomyxa filosa</name>
    <dbReference type="NCBI Taxonomy" id="46433"/>
    <lineage>
        <taxon>Eukaryota</taxon>
        <taxon>Sar</taxon>
        <taxon>Rhizaria</taxon>
        <taxon>Retaria</taxon>
        <taxon>Foraminifera</taxon>
        <taxon>Monothalamids</taxon>
        <taxon>Reticulomyxidae</taxon>
        <taxon>Reticulomyxa</taxon>
    </lineage>
</organism>
<gene>
    <name evidence="12" type="ORF">RFI_06587</name>
</gene>
<keyword evidence="7" id="KW-0653">Protein transport</keyword>
<feature type="compositionally biased region" description="Low complexity" evidence="10">
    <location>
        <begin position="73"/>
        <end position="115"/>
    </location>
</feature>
<evidence type="ECO:0000313" key="12">
    <source>
        <dbReference type="EMBL" id="ETO30535.1"/>
    </source>
</evidence>
<dbReference type="OrthoDB" id="4506189at2759"/>
<evidence type="ECO:0000256" key="1">
    <source>
        <dbReference type="ARBA" id="ARBA00004163"/>
    </source>
</evidence>
<evidence type="ECO:0000256" key="8">
    <source>
        <dbReference type="ARBA" id="ARBA00022989"/>
    </source>
</evidence>
<feature type="compositionally biased region" description="Polar residues" evidence="10">
    <location>
        <begin position="116"/>
        <end position="130"/>
    </location>
</feature>
<dbReference type="Proteomes" id="UP000023152">
    <property type="component" value="Unassembled WGS sequence"/>
</dbReference>
<dbReference type="GO" id="GO:0005789">
    <property type="term" value="C:endoplasmic reticulum membrane"/>
    <property type="evidence" value="ECO:0007669"/>
    <property type="project" value="UniProtKB-SubCell"/>
</dbReference>
<name>X6NW56_RETFI</name>
<feature type="transmembrane region" description="Helical" evidence="11">
    <location>
        <begin position="314"/>
        <end position="339"/>
    </location>
</feature>
<protein>
    <submittedName>
        <fullName evidence="12">Uncharacterized protein</fullName>
    </submittedName>
</protein>
<comment type="similarity">
    <text evidence="2">Belongs to the USE1 family.</text>
</comment>
<comment type="caution">
    <text evidence="12">The sequence shown here is derived from an EMBL/GenBank/DDBJ whole genome shotgun (WGS) entry which is preliminary data.</text>
</comment>
<evidence type="ECO:0000256" key="5">
    <source>
        <dbReference type="ARBA" id="ARBA00022824"/>
    </source>
</evidence>
<keyword evidence="9 11" id="KW-0472">Membrane</keyword>
<evidence type="ECO:0000256" key="11">
    <source>
        <dbReference type="SAM" id="Phobius"/>
    </source>
</evidence>
<dbReference type="InterPro" id="IPR019150">
    <property type="entry name" value="Vesicle_transport_protein_Use1"/>
</dbReference>
<sequence>MANGNKRSSFMKIECYYLALLQEMELLKQYSSHLTDKDFSTHYTELDNLYQWLENQSARILSEEKEHSESNKNKNNNNSNNNTLISSSSLSSSSSSSSLTTTIINDNNKNADANASTLKTPENADKANSNASISARMEWISNEYPYLKANLRDVDGNDIGHWANERHWWHGKNSVRSGGKSKRVMRYSEQLGYEYSLLKVPAKKEEFDDNDQSQKKKTMAMTEMETTKTKDDTIGKHKTPMGGPQDRARGGRNELMVELLEMITLLKDNVSQIHSNLQKDKQVLQGLDERTDHNVDNVQALNERLKNYVEKTSGWTCTMCLMIVIVLLTFVWTFGVIYFL</sequence>
<feature type="compositionally biased region" description="Basic and acidic residues" evidence="10">
    <location>
        <begin position="225"/>
        <end position="235"/>
    </location>
</feature>
<evidence type="ECO:0000256" key="7">
    <source>
        <dbReference type="ARBA" id="ARBA00022927"/>
    </source>
</evidence>
<evidence type="ECO:0000256" key="2">
    <source>
        <dbReference type="ARBA" id="ARBA00007891"/>
    </source>
</evidence>
<dbReference type="AlphaFoldDB" id="X6NW56"/>
<evidence type="ECO:0000256" key="3">
    <source>
        <dbReference type="ARBA" id="ARBA00022448"/>
    </source>
</evidence>
<evidence type="ECO:0000256" key="9">
    <source>
        <dbReference type="ARBA" id="ARBA00023136"/>
    </source>
</evidence>
<evidence type="ECO:0000313" key="13">
    <source>
        <dbReference type="Proteomes" id="UP000023152"/>
    </source>
</evidence>
<dbReference type="Gene3D" id="1.20.5.110">
    <property type="match status" value="1"/>
</dbReference>
<keyword evidence="4 11" id="KW-0812">Transmembrane</keyword>
<evidence type="ECO:0000256" key="4">
    <source>
        <dbReference type="ARBA" id="ARBA00022692"/>
    </source>
</evidence>
<keyword evidence="3" id="KW-0813">Transport</keyword>
<comment type="subcellular location">
    <subcellularLocation>
        <location evidence="1">Endoplasmic reticulum membrane</location>
        <topology evidence="1">Single-pass type IV membrane protein</topology>
    </subcellularLocation>
</comment>
<keyword evidence="5" id="KW-0256">Endoplasmic reticulum</keyword>
<dbReference type="GO" id="GO:0016192">
    <property type="term" value="P:vesicle-mediated transport"/>
    <property type="evidence" value="ECO:0007669"/>
    <property type="project" value="UniProtKB-KW"/>
</dbReference>
<proteinExistence type="inferred from homology"/>
<evidence type="ECO:0000256" key="6">
    <source>
        <dbReference type="ARBA" id="ARBA00022892"/>
    </source>
</evidence>
<dbReference type="GO" id="GO:0015031">
    <property type="term" value="P:protein transport"/>
    <property type="evidence" value="ECO:0007669"/>
    <property type="project" value="UniProtKB-KW"/>
</dbReference>